<evidence type="ECO:0000256" key="1">
    <source>
        <dbReference type="ARBA" id="ARBA00023002"/>
    </source>
</evidence>
<name>A0A1Y1N744_PHOPY</name>
<keyword evidence="2" id="KW-0049">Antioxidant</keyword>
<dbReference type="SUPFAM" id="SSF52833">
    <property type="entry name" value="Thioredoxin-like"/>
    <property type="match status" value="1"/>
</dbReference>
<dbReference type="Gene3D" id="3.30.1020.10">
    <property type="entry name" value="Antioxidant, Horf6, Chain A, domain2"/>
    <property type="match status" value="1"/>
</dbReference>
<dbReference type="RefSeq" id="XP_031347446.1">
    <property type="nucleotide sequence ID" value="XM_031491586.1"/>
</dbReference>
<keyword evidence="1 2" id="KW-0560">Oxidoreductase</keyword>
<dbReference type="InterPro" id="IPR013766">
    <property type="entry name" value="Thioredoxin_domain"/>
</dbReference>
<dbReference type="EMBL" id="GEZM01011377">
    <property type="protein sequence ID" value="JAV93539.1"/>
    <property type="molecule type" value="Transcribed_RNA"/>
</dbReference>
<proteinExistence type="inferred from homology"/>
<comment type="function">
    <text evidence="2">Thiol-specific peroxidase that catalyzes the reduction of hydrogen peroxide and organic hydroperoxides to water and alcohols, respectively.</text>
</comment>
<protein>
    <recommendedName>
        <fullName evidence="3">Thioredoxin domain-containing protein</fullName>
    </recommendedName>
</protein>
<dbReference type="AlphaFoldDB" id="A0A1Y1N744"/>
<dbReference type="GeneID" id="116173864"/>
<keyword evidence="2" id="KW-0575">Peroxidase</keyword>
<evidence type="ECO:0000259" key="3">
    <source>
        <dbReference type="PROSITE" id="PS51352"/>
    </source>
</evidence>
<dbReference type="KEGG" id="ppyr:116173864"/>
<dbReference type="GO" id="GO:0004601">
    <property type="term" value="F:peroxidase activity"/>
    <property type="evidence" value="ECO:0007669"/>
    <property type="project" value="UniProtKB-UniRule"/>
</dbReference>
<dbReference type="OrthoDB" id="2996783at2759"/>
<dbReference type="PIRSF" id="PIRSF000239">
    <property type="entry name" value="AHPC"/>
    <property type="match status" value="1"/>
</dbReference>
<dbReference type="InterPro" id="IPR000866">
    <property type="entry name" value="AhpC/TSA"/>
</dbReference>
<feature type="domain" description="Thioredoxin" evidence="3">
    <location>
        <begin position="2"/>
        <end position="157"/>
    </location>
</feature>
<dbReference type="InterPro" id="IPR036249">
    <property type="entry name" value="Thioredoxin-like_sf"/>
</dbReference>
<dbReference type="PROSITE" id="PS51352">
    <property type="entry name" value="THIOREDOXIN_2"/>
    <property type="match status" value="1"/>
</dbReference>
<evidence type="ECO:0000256" key="2">
    <source>
        <dbReference type="PIRNR" id="PIRNR000239"/>
    </source>
</evidence>
<dbReference type="Gene3D" id="3.40.30.10">
    <property type="entry name" value="Glutaredoxin"/>
    <property type="match status" value="1"/>
</dbReference>
<comment type="similarity">
    <text evidence="2">Belongs to the peroxiredoxin family.</text>
</comment>
<dbReference type="InterPro" id="IPR024706">
    <property type="entry name" value="Peroxiredoxin_AhpC-typ"/>
</dbReference>
<reference evidence="4" key="1">
    <citation type="journal article" date="2016" name="Sci. Rep.">
        <title>Molecular characterization of firefly nuptial gifts: a multi-omics approach sheds light on postcopulatory sexual selection.</title>
        <authorList>
            <person name="Al-Wathiqui N."/>
            <person name="Fallon T.R."/>
            <person name="South A."/>
            <person name="Weng J.K."/>
            <person name="Lewis S.M."/>
        </authorList>
    </citation>
    <scope>NUCLEOTIDE SEQUENCE</scope>
</reference>
<evidence type="ECO:0000313" key="4">
    <source>
        <dbReference type="EMBL" id="JAV93539.1"/>
    </source>
</evidence>
<dbReference type="Pfam" id="PF00578">
    <property type="entry name" value="AhpC-TSA"/>
    <property type="match status" value="1"/>
</dbReference>
<sequence length="210" mass="23909">MLKLGEIFPNIKAETTLGPVQFYDWMETSWCLLLSCNFNQVSASELVGLRNRLLERNVKVIVVSHNSLHSLNECISDIQSKTNHLIQYPIIADEKYSLALDLDLFESELYLEKDAFKTITAAFLIDPNKKLQFQMAYPPELALNFEEIIRVIDALQAVNGKCLATPAEWTAGGELLIVSKYLPHNKLKKQFPHMTEKVLPSGSIERHTYL</sequence>
<organism evidence="4">
    <name type="scientific">Photinus pyralis</name>
    <name type="common">Common eastern firefly</name>
    <name type="synonym">Lampyris pyralis</name>
    <dbReference type="NCBI Taxonomy" id="7054"/>
    <lineage>
        <taxon>Eukaryota</taxon>
        <taxon>Metazoa</taxon>
        <taxon>Ecdysozoa</taxon>
        <taxon>Arthropoda</taxon>
        <taxon>Hexapoda</taxon>
        <taxon>Insecta</taxon>
        <taxon>Pterygota</taxon>
        <taxon>Neoptera</taxon>
        <taxon>Endopterygota</taxon>
        <taxon>Coleoptera</taxon>
        <taxon>Polyphaga</taxon>
        <taxon>Elateriformia</taxon>
        <taxon>Elateroidea</taxon>
        <taxon>Lampyridae</taxon>
        <taxon>Lampyrinae</taxon>
        <taxon>Photinus</taxon>
    </lineage>
</organism>
<keyword evidence="2" id="KW-0676">Redox-active center</keyword>
<accession>A0A1Y1N744</accession>